<dbReference type="RefSeq" id="WP_057644995.1">
    <property type="nucleotide sequence ID" value="NZ_CABMMF010000023.1"/>
</dbReference>
<dbReference type="InterPro" id="IPR050263">
    <property type="entry name" value="Bact_Fimbrial_Adh_Pro"/>
</dbReference>
<gene>
    <name evidence="7" type="primary">elfA</name>
    <name evidence="7" type="ORF">ERS008524_03129</name>
</gene>
<evidence type="ECO:0000313" key="8">
    <source>
        <dbReference type="Proteomes" id="UP000046784"/>
    </source>
</evidence>
<evidence type="ECO:0000313" key="7">
    <source>
        <dbReference type="EMBL" id="CFR07673.1"/>
    </source>
</evidence>
<comment type="similarity">
    <text evidence="2">Belongs to the fimbrial protein family.</text>
</comment>
<dbReference type="Pfam" id="PF00419">
    <property type="entry name" value="Fimbrial"/>
    <property type="match status" value="1"/>
</dbReference>
<dbReference type="InterPro" id="IPR000259">
    <property type="entry name" value="Adhesion_dom_fimbrial"/>
</dbReference>
<sequence length="171" mass="17555">MKKKLIVTSLLAATVFASAANAANGTFNITGTIAATPCVASTTVSNITMPNIELKKLGAASGQTSSDSTTDITIKLSGCPAVQQNATVTFTGTADTTNPKALKLDGVEGVALALFEENGTKEIEINQAADVQVLDGSATKDLKYKAKYISTASLFKPGNATATLDFGVTFN</sequence>
<dbReference type="Gene3D" id="2.60.40.1090">
    <property type="entry name" value="Fimbrial-type adhesion domain"/>
    <property type="match status" value="1"/>
</dbReference>
<dbReference type="PANTHER" id="PTHR33420">
    <property type="entry name" value="FIMBRIAL SUBUNIT ELFA-RELATED"/>
    <property type="match status" value="1"/>
</dbReference>
<dbReference type="EMBL" id="CGCB01000023">
    <property type="protein sequence ID" value="CFR07673.1"/>
    <property type="molecule type" value="Genomic_DNA"/>
</dbReference>
<keyword evidence="3 5" id="KW-0732">Signal</keyword>
<organism evidence="7 8">
    <name type="scientific">Yersinia frederiksenii</name>
    <dbReference type="NCBI Taxonomy" id="29484"/>
    <lineage>
        <taxon>Bacteria</taxon>
        <taxon>Pseudomonadati</taxon>
        <taxon>Pseudomonadota</taxon>
        <taxon>Gammaproteobacteria</taxon>
        <taxon>Enterobacterales</taxon>
        <taxon>Yersiniaceae</taxon>
        <taxon>Yersinia</taxon>
    </lineage>
</organism>
<name>A0AAI8ZS31_YERFR</name>
<dbReference type="AlphaFoldDB" id="A0AAI8ZS31"/>
<evidence type="ECO:0000256" key="4">
    <source>
        <dbReference type="ARBA" id="ARBA00023263"/>
    </source>
</evidence>
<accession>A0AAI8ZS31</accession>
<feature type="signal peptide" evidence="5">
    <location>
        <begin position="1"/>
        <end position="22"/>
    </location>
</feature>
<dbReference type="Proteomes" id="UP000046784">
    <property type="component" value="Unassembled WGS sequence"/>
</dbReference>
<dbReference type="SUPFAM" id="SSF49401">
    <property type="entry name" value="Bacterial adhesins"/>
    <property type="match status" value="1"/>
</dbReference>
<evidence type="ECO:0000256" key="5">
    <source>
        <dbReference type="SAM" id="SignalP"/>
    </source>
</evidence>
<evidence type="ECO:0000256" key="3">
    <source>
        <dbReference type="ARBA" id="ARBA00022729"/>
    </source>
</evidence>
<dbReference type="GO" id="GO:0043709">
    <property type="term" value="P:cell adhesion involved in single-species biofilm formation"/>
    <property type="evidence" value="ECO:0007669"/>
    <property type="project" value="TreeGrafter"/>
</dbReference>
<comment type="caution">
    <text evidence="7">The sequence shown here is derived from an EMBL/GenBank/DDBJ whole genome shotgun (WGS) entry which is preliminary data.</text>
</comment>
<evidence type="ECO:0000256" key="2">
    <source>
        <dbReference type="ARBA" id="ARBA00006671"/>
    </source>
</evidence>
<keyword evidence="4" id="KW-0281">Fimbrium</keyword>
<dbReference type="InterPro" id="IPR008966">
    <property type="entry name" value="Adhesion_dom_sf"/>
</dbReference>
<feature type="chain" id="PRO_5042524343" evidence="5">
    <location>
        <begin position="23"/>
        <end position="171"/>
    </location>
</feature>
<evidence type="ECO:0000259" key="6">
    <source>
        <dbReference type="Pfam" id="PF00419"/>
    </source>
</evidence>
<reference evidence="7 8" key="1">
    <citation type="submission" date="2015-03" db="EMBL/GenBank/DDBJ databases">
        <authorList>
            <consortium name="Pathogen Informatics"/>
            <person name="Murphy D."/>
        </authorList>
    </citation>
    <scope>NUCLEOTIDE SEQUENCE [LARGE SCALE GENOMIC DNA]</scope>
    <source>
        <strain evidence="7 8">3400/83</strain>
    </source>
</reference>
<protein>
    <submittedName>
        <fullName evidence="7">Fimbrial protein</fullName>
    </submittedName>
</protein>
<dbReference type="GO" id="GO:0009289">
    <property type="term" value="C:pilus"/>
    <property type="evidence" value="ECO:0007669"/>
    <property type="project" value="UniProtKB-SubCell"/>
</dbReference>
<evidence type="ECO:0000256" key="1">
    <source>
        <dbReference type="ARBA" id="ARBA00004561"/>
    </source>
</evidence>
<proteinExistence type="inferred from homology"/>
<feature type="domain" description="Fimbrial-type adhesion" evidence="6">
    <location>
        <begin position="28"/>
        <end position="170"/>
    </location>
</feature>
<dbReference type="PANTHER" id="PTHR33420:SF3">
    <property type="entry name" value="FIMBRIAL SUBUNIT ELFA"/>
    <property type="match status" value="1"/>
</dbReference>
<dbReference type="InterPro" id="IPR036937">
    <property type="entry name" value="Adhesion_dom_fimbrial_sf"/>
</dbReference>
<comment type="subcellular location">
    <subcellularLocation>
        <location evidence="1">Fimbrium</location>
    </subcellularLocation>
</comment>